<reference evidence="1" key="1">
    <citation type="submission" date="2024-09" db="EMBL/GenBank/DDBJ databases">
        <title>Black Yeasts Isolated from many extreme environments.</title>
        <authorList>
            <person name="Coleine C."/>
            <person name="Stajich J.E."/>
            <person name="Selbmann L."/>
        </authorList>
    </citation>
    <scope>NUCLEOTIDE SEQUENCE</scope>
    <source>
        <strain evidence="1">CCFEE 5737</strain>
    </source>
</reference>
<name>A0ACC3DY10_9PEZI</name>
<accession>A0ACC3DY10</accession>
<evidence type="ECO:0000313" key="2">
    <source>
        <dbReference type="Proteomes" id="UP001186974"/>
    </source>
</evidence>
<comment type="caution">
    <text evidence="1">The sequence shown here is derived from an EMBL/GenBank/DDBJ whole genome shotgun (WGS) entry which is preliminary data.</text>
</comment>
<dbReference type="EMBL" id="JAWDJW010000075">
    <property type="protein sequence ID" value="KAK3081745.1"/>
    <property type="molecule type" value="Genomic_DNA"/>
</dbReference>
<sequence>MFSATTACLGHASNVEPDTLGFTDVTMFDEWTDFHENEGLANDPQVLKSVETSEIRDEDPGQQVDEPSVTEYARFHGLCIDYSSKHPLSNHGLSIDQITLEIELQDHDGLKEPEVSDALLPERLTIDRDTAAYIKNVLAEPGKANEIDAEPPGIIRTAAMKQELPLLLTENELDLKGFRQITSPDFDNANLPLEPIDEENNEGLTWPQHFHDLPSQFDAELKSEKLEITKDAFVYLRATLRDDLGSYDLDEIKRVELTYIRNPTVEPLTPLLRPLSPPPTPFVPSPNTARLELLSDDTDSTLAEAQAMEHQIISRDAVGNSDVGSEGTIVDSDGLGQLYSPLQRLRNADSQAPNKRRFRDLRVEGPLTPPLVQSSPKRTKSVSFPEMLHEYIPDPPSHYMDNIEDTTITEIEIDQFFDNAVEPIATMVDRGLEQEQLQEADSTKRVEVPSMDFSPPQPPWTTYTRSPNGKHPEGETELQAQRRLLMRVNREEMSYITEVRGLSRLERGLDWEPFPSRLGQVAVDESIEGLAILQEMLADIKIEDVVQSDMLTWKPEGLLMLNRDRESDDDEEAEPASIEDEPAMSALLRIRNLKMQGNEPLSLRFGDLVRPPPISPLEPPRECVPASAEERSAPMASKVPFTNSARPDPDLMFGGMFSASTALSRFMESQGKQRKEPSHVRPEAVSAVLETDTTIASKPVTKPSPPAYGIDRTGAQLHVASPIQTPHLPSELPLRSCIVSSALLSSHRRLFRSVQQLYRSAEFVERDFTSSMRNFSFQGQAPHILASDMDADIAISPSTGIMLTTLQKVKQRALPGQVARTGVKERLQLVSLRYERLVVLVSEGRIDDNGTASTQQDCTMDDRDADALASLHAVAASLDADVQIIYVPGNHEELSRWTAALLYQHGSASTKLLPDETLWELFLRRAGLNAFAAQAILAELKAADCANGQYSSSDPALQLMTPGKSSHGLPAFVVMSAAERIRRFESLLGGKRVLQRVTNTLDMRWPSAVDGYAGLSKMH</sequence>
<dbReference type="Proteomes" id="UP001186974">
    <property type="component" value="Unassembled WGS sequence"/>
</dbReference>
<protein>
    <submittedName>
        <fullName evidence="1">Uncharacterized protein</fullName>
    </submittedName>
</protein>
<gene>
    <name evidence="1" type="ORF">LTS18_003162</name>
</gene>
<organism evidence="1 2">
    <name type="scientific">Coniosporium uncinatum</name>
    <dbReference type="NCBI Taxonomy" id="93489"/>
    <lineage>
        <taxon>Eukaryota</taxon>
        <taxon>Fungi</taxon>
        <taxon>Dikarya</taxon>
        <taxon>Ascomycota</taxon>
        <taxon>Pezizomycotina</taxon>
        <taxon>Dothideomycetes</taxon>
        <taxon>Dothideomycetes incertae sedis</taxon>
        <taxon>Coniosporium</taxon>
    </lineage>
</organism>
<proteinExistence type="predicted"/>
<evidence type="ECO:0000313" key="1">
    <source>
        <dbReference type="EMBL" id="KAK3081745.1"/>
    </source>
</evidence>
<keyword evidence="2" id="KW-1185">Reference proteome</keyword>